<organism evidence="2 3">
    <name type="scientific">Bemisia tabaci</name>
    <name type="common">Sweetpotato whitefly</name>
    <name type="synonym">Aleurodes tabaci</name>
    <dbReference type="NCBI Taxonomy" id="7038"/>
    <lineage>
        <taxon>Eukaryota</taxon>
        <taxon>Metazoa</taxon>
        <taxon>Ecdysozoa</taxon>
        <taxon>Arthropoda</taxon>
        <taxon>Hexapoda</taxon>
        <taxon>Insecta</taxon>
        <taxon>Pterygota</taxon>
        <taxon>Neoptera</taxon>
        <taxon>Paraneoptera</taxon>
        <taxon>Hemiptera</taxon>
        <taxon>Sternorrhyncha</taxon>
        <taxon>Aleyrodoidea</taxon>
        <taxon>Aleyrodidae</taxon>
        <taxon>Aleyrodinae</taxon>
        <taxon>Bemisia</taxon>
    </lineage>
</organism>
<dbReference type="AlphaFoldDB" id="A0A9P0F8A8"/>
<feature type="compositionally biased region" description="Polar residues" evidence="1">
    <location>
        <begin position="199"/>
        <end position="212"/>
    </location>
</feature>
<feature type="region of interest" description="Disordered" evidence="1">
    <location>
        <begin position="163"/>
        <end position="248"/>
    </location>
</feature>
<protein>
    <submittedName>
        <fullName evidence="2">Uncharacterized protein</fullName>
    </submittedName>
</protein>
<feature type="compositionally biased region" description="Low complexity" evidence="1">
    <location>
        <begin position="213"/>
        <end position="225"/>
    </location>
</feature>
<proteinExistence type="predicted"/>
<dbReference type="EMBL" id="OU963867">
    <property type="protein sequence ID" value="CAH0392109.1"/>
    <property type="molecule type" value="Genomic_DNA"/>
</dbReference>
<accession>A0A9P0F8A8</accession>
<evidence type="ECO:0000256" key="1">
    <source>
        <dbReference type="SAM" id="MobiDB-lite"/>
    </source>
</evidence>
<name>A0A9P0F8A8_BEMTA</name>
<keyword evidence="3" id="KW-1185">Reference proteome</keyword>
<evidence type="ECO:0000313" key="3">
    <source>
        <dbReference type="Proteomes" id="UP001152759"/>
    </source>
</evidence>
<gene>
    <name evidence="2" type="ORF">BEMITA_LOCUS10665</name>
</gene>
<dbReference type="Proteomes" id="UP001152759">
    <property type="component" value="Chromosome 6"/>
</dbReference>
<reference evidence="2" key="1">
    <citation type="submission" date="2021-12" db="EMBL/GenBank/DDBJ databases">
        <authorList>
            <person name="King R."/>
        </authorList>
    </citation>
    <scope>NUCLEOTIDE SEQUENCE</scope>
</reference>
<evidence type="ECO:0000313" key="2">
    <source>
        <dbReference type="EMBL" id="CAH0392109.1"/>
    </source>
</evidence>
<sequence>METFLNTLSTKGSSAINGCNIFFQPEAPEFEDLYHLEHNDPCLPLSRKSPGEEVQRAITLCKKLVQVYLRSPLYNNGQRSHCKGAQFDDCVLYGNDFLVWKYRCAVKVPAGLFQRGTKPLTSCVKEDHPWYVERTTVRGASHSLTEVPRANQQIRIVHGAQHGIQETPRAPPQIERPRAQAQQSERRRSSSTSPPPSRHGSQNNRGRTTQRASSSGISFSGMFGSRRTKSNSPTRPLLCDYGRYRSGN</sequence>